<accession>A0A498HRJ2</accession>
<dbReference type="AlphaFoldDB" id="A0A498HRJ2"/>
<organism evidence="1 2">
    <name type="scientific">Malus domestica</name>
    <name type="common">Apple</name>
    <name type="synonym">Pyrus malus</name>
    <dbReference type="NCBI Taxonomy" id="3750"/>
    <lineage>
        <taxon>Eukaryota</taxon>
        <taxon>Viridiplantae</taxon>
        <taxon>Streptophyta</taxon>
        <taxon>Embryophyta</taxon>
        <taxon>Tracheophyta</taxon>
        <taxon>Spermatophyta</taxon>
        <taxon>Magnoliopsida</taxon>
        <taxon>eudicotyledons</taxon>
        <taxon>Gunneridae</taxon>
        <taxon>Pentapetalae</taxon>
        <taxon>rosids</taxon>
        <taxon>fabids</taxon>
        <taxon>Rosales</taxon>
        <taxon>Rosaceae</taxon>
        <taxon>Amygdaloideae</taxon>
        <taxon>Maleae</taxon>
        <taxon>Malus</taxon>
    </lineage>
</organism>
<comment type="caution">
    <text evidence="1">The sequence shown here is derived from an EMBL/GenBank/DDBJ whole genome shotgun (WGS) entry which is preliminary data.</text>
</comment>
<evidence type="ECO:0000313" key="2">
    <source>
        <dbReference type="Proteomes" id="UP000290289"/>
    </source>
</evidence>
<dbReference type="EMBL" id="RDQH01000341">
    <property type="protein sequence ID" value="RXH72904.1"/>
    <property type="molecule type" value="Genomic_DNA"/>
</dbReference>
<protein>
    <submittedName>
        <fullName evidence="1">Uncharacterized protein</fullName>
    </submittedName>
</protein>
<evidence type="ECO:0000313" key="1">
    <source>
        <dbReference type="EMBL" id="RXH72904.1"/>
    </source>
</evidence>
<name>A0A498HRJ2_MALDO</name>
<proteinExistence type="predicted"/>
<keyword evidence="2" id="KW-1185">Reference proteome</keyword>
<dbReference type="Proteomes" id="UP000290289">
    <property type="component" value="Chromosome 15"/>
</dbReference>
<sequence length="89" mass="10554">MPGDFKVPRDGTRWDGMGRNRTERIMRTKRGTERLVPFRPVSSHVPNGTLWNVEKKQKHLPNYLKNYTDRPHSYCSLAPLYRKEKQLKS</sequence>
<reference evidence="1 2" key="1">
    <citation type="submission" date="2018-10" db="EMBL/GenBank/DDBJ databases">
        <title>A high-quality apple genome assembly.</title>
        <authorList>
            <person name="Hu J."/>
        </authorList>
    </citation>
    <scope>NUCLEOTIDE SEQUENCE [LARGE SCALE GENOMIC DNA]</scope>
    <source>
        <strain evidence="2">cv. HFTH1</strain>
        <tissue evidence="1">Young leaf</tissue>
    </source>
</reference>
<gene>
    <name evidence="1" type="ORF">DVH24_012588</name>
</gene>